<evidence type="ECO:0000313" key="10">
    <source>
        <dbReference type="Proteomes" id="UP000312512"/>
    </source>
</evidence>
<evidence type="ECO:0000256" key="7">
    <source>
        <dbReference type="SAM" id="Phobius"/>
    </source>
</evidence>
<accession>A0A5C4WNK3</accession>
<dbReference type="InterPro" id="IPR010432">
    <property type="entry name" value="RDD"/>
</dbReference>
<dbReference type="EMBL" id="VDLX02000004">
    <property type="protein sequence ID" value="KAB8195311.1"/>
    <property type="molecule type" value="Genomic_DNA"/>
</dbReference>
<keyword evidence="2" id="KW-1003">Cell membrane</keyword>
<feature type="region of interest" description="Disordered" evidence="6">
    <location>
        <begin position="245"/>
        <end position="265"/>
    </location>
</feature>
<evidence type="ECO:0000256" key="5">
    <source>
        <dbReference type="ARBA" id="ARBA00023136"/>
    </source>
</evidence>
<dbReference type="Pfam" id="PF06271">
    <property type="entry name" value="RDD"/>
    <property type="match status" value="1"/>
</dbReference>
<keyword evidence="3 7" id="KW-0812">Transmembrane</keyword>
<organism evidence="9 10">
    <name type="scientific">Nonomuraea phyllanthi</name>
    <dbReference type="NCBI Taxonomy" id="2219224"/>
    <lineage>
        <taxon>Bacteria</taxon>
        <taxon>Bacillati</taxon>
        <taxon>Actinomycetota</taxon>
        <taxon>Actinomycetes</taxon>
        <taxon>Streptosporangiales</taxon>
        <taxon>Streptosporangiaceae</taxon>
        <taxon>Nonomuraea</taxon>
    </lineage>
</organism>
<comment type="caution">
    <text evidence="9">The sequence shown here is derived from an EMBL/GenBank/DDBJ whole genome shotgun (WGS) entry which is preliminary data.</text>
</comment>
<dbReference type="PANTHER" id="PTHR36115:SF4">
    <property type="entry name" value="MEMBRANE PROTEIN"/>
    <property type="match status" value="1"/>
</dbReference>
<dbReference type="GO" id="GO:0005886">
    <property type="term" value="C:plasma membrane"/>
    <property type="evidence" value="ECO:0007669"/>
    <property type="project" value="UniProtKB-SubCell"/>
</dbReference>
<protein>
    <recommendedName>
        <fullName evidence="8">RDD domain-containing protein</fullName>
    </recommendedName>
</protein>
<keyword evidence="5 7" id="KW-0472">Membrane</keyword>
<feature type="region of interest" description="Disordered" evidence="6">
    <location>
        <begin position="19"/>
        <end position="43"/>
    </location>
</feature>
<comment type="subcellular location">
    <subcellularLocation>
        <location evidence="1">Cell membrane</location>
        <topology evidence="1">Multi-pass membrane protein</topology>
    </subcellularLocation>
</comment>
<evidence type="ECO:0000313" key="9">
    <source>
        <dbReference type="EMBL" id="KAB8195311.1"/>
    </source>
</evidence>
<evidence type="ECO:0000256" key="3">
    <source>
        <dbReference type="ARBA" id="ARBA00022692"/>
    </source>
</evidence>
<feature type="transmembrane region" description="Helical" evidence="7">
    <location>
        <begin position="86"/>
        <end position="108"/>
    </location>
</feature>
<dbReference type="OrthoDB" id="5244233at2"/>
<evidence type="ECO:0000259" key="8">
    <source>
        <dbReference type="Pfam" id="PF06271"/>
    </source>
</evidence>
<reference evidence="9 10" key="1">
    <citation type="submission" date="2019-10" db="EMBL/GenBank/DDBJ databases">
        <title>Nonomuraea sp. nov., isolated from Phyllanthus amarus.</title>
        <authorList>
            <person name="Klykleung N."/>
            <person name="Tanasupawat S."/>
        </authorList>
    </citation>
    <scope>NUCLEOTIDE SEQUENCE [LARGE SCALE GENOMIC DNA]</scope>
    <source>
        <strain evidence="9 10">PA1-10</strain>
    </source>
</reference>
<dbReference type="AlphaFoldDB" id="A0A5C4WNK3"/>
<name>A0A5C4WNK3_9ACTN</name>
<feature type="transmembrane region" description="Helical" evidence="7">
    <location>
        <begin position="50"/>
        <end position="74"/>
    </location>
</feature>
<feature type="compositionally biased region" description="Polar residues" evidence="6">
    <location>
        <begin position="255"/>
        <end position="265"/>
    </location>
</feature>
<gene>
    <name evidence="9" type="ORF">FH608_013200</name>
</gene>
<sequence length="265" mass="28273">MGSLRLSAPYRSLLALPTRKTPLNTPSTPLPDQPSEPSDQPSLASHGLRLAAFLIDCALLAVFTVTMYGLASAIFVDMTESDARSLVTPILLLLPFLYSPILTAMWGGTIGKLVCRIRVVRVGIPDKYHGGNISYWRALTARAPAETITIGRWSWIGGSPPPAPSPARVTAQDDRPCRRKPGLGQAGHHACVSARETAGSLTRAWGGRLVGRWIAQTPMSSCPPSQRPATPASIPVICSSLSQSRAGTTLIRAPESTSRVTTSRT</sequence>
<proteinExistence type="predicted"/>
<feature type="domain" description="RDD" evidence="8">
    <location>
        <begin position="44"/>
        <end position="121"/>
    </location>
</feature>
<evidence type="ECO:0000256" key="2">
    <source>
        <dbReference type="ARBA" id="ARBA00022475"/>
    </source>
</evidence>
<dbReference type="RefSeq" id="WP_139630750.1">
    <property type="nucleotide sequence ID" value="NZ_VDLX02000004.1"/>
</dbReference>
<dbReference type="Proteomes" id="UP000312512">
    <property type="component" value="Unassembled WGS sequence"/>
</dbReference>
<evidence type="ECO:0000256" key="6">
    <source>
        <dbReference type="SAM" id="MobiDB-lite"/>
    </source>
</evidence>
<evidence type="ECO:0000256" key="4">
    <source>
        <dbReference type="ARBA" id="ARBA00022989"/>
    </source>
</evidence>
<dbReference type="InterPro" id="IPR051791">
    <property type="entry name" value="Pra-immunoreactive"/>
</dbReference>
<keyword evidence="10" id="KW-1185">Reference proteome</keyword>
<dbReference type="PANTHER" id="PTHR36115">
    <property type="entry name" value="PROLINE-RICH ANTIGEN HOMOLOG-RELATED"/>
    <property type="match status" value="1"/>
</dbReference>
<keyword evidence="4 7" id="KW-1133">Transmembrane helix</keyword>
<evidence type="ECO:0000256" key="1">
    <source>
        <dbReference type="ARBA" id="ARBA00004651"/>
    </source>
</evidence>